<sequence>MHPVGWFKTALRCLCGLAALVAVLAVPSVQAPTAAQAQAFDGAAVRELYNRARKQRMEQGRPQQRSYTRERSRKPQQRATRTKRRSQSPVVAAPAPTQEVAKRPDAKTVLVIGDFLASGLAEGLTTVFREDAGVRVVDRANGSSGIVRDDFYNWPAEIGPILDEEKPAAVVIMLGSNDRQPIKAESGLLEPRTAGWTEEYGRRANLLVTAVQERGIPLIWVGMPAFKQSALSSDMLANNDIYRSLSRTGVDFVDVWDGFVDENGAFITTGPDINGQQVRLRGSDGINMTAAGKRKLAFYAEKPLQKALGNAAAASVGLAGPAYTPGSDLRPDSQQPLRVVRTVPISLADPTLDGSAELLGADPAPGDGVDLQIRQGREQPRSGRADSFGVEKRATPLPEADGTASIGSATGGEPVSR</sequence>
<dbReference type="Gene3D" id="3.40.50.1110">
    <property type="entry name" value="SGNH hydrolase"/>
    <property type="match status" value="1"/>
</dbReference>
<keyword evidence="2" id="KW-0732">Signal</keyword>
<dbReference type="GO" id="GO:0016788">
    <property type="term" value="F:hydrolase activity, acting on ester bonds"/>
    <property type="evidence" value="ECO:0007669"/>
    <property type="project" value="UniProtKB-ARBA"/>
</dbReference>
<feature type="compositionally biased region" description="Basic residues" evidence="1">
    <location>
        <begin position="71"/>
        <end position="86"/>
    </location>
</feature>
<dbReference type="InterPro" id="IPR007407">
    <property type="entry name" value="DUF459"/>
</dbReference>
<accession>A0A8J7RIZ3</accession>
<dbReference type="AlphaFoldDB" id="A0A8J7RIZ3"/>
<proteinExistence type="predicted"/>
<gene>
    <name evidence="3" type="ORF">J5Y06_11630</name>
</gene>
<dbReference type="Pfam" id="PF04311">
    <property type="entry name" value="DUF459"/>
    <property type="match status" value="1"/>
</dbReference>
<dbReference type="EMBL" id="JAGIYY010000003">
    <property type="protein sequence ID" value="MBP0439301.1"/>
    <property type="molecule type" value="Genomic_DNA"/>
</dbReference>
<feature type="compositionally biased region" description="Basic and acidic residues" evidence="1">
    <location>
        <begin position="375"/>
        <end position="394"/>
    </location>
</feature>
<organism evidence="3 4">
    <name type="scientific">Tianweitania sediminis</name>
    <dbReference type="NCBI Taxonomy" id="1502156"/>
    <lineage>
        <taxon>Bacteria</taxon>
        <taxon>Pseudomonadati</taxon>
        <taxon>Pseudomonadota</taxon>
        <taxon>Alphaproteobacteria</taxon>
        <taxon>Hyphomicrobiales</taxon>
        <taxon>Phyllobacteriaceae</taxon>
        <taxon>Tianweitania</taxon>
    </lineage>
</organism>
<protein>
    <submittedName>
        <fullName evidence="3">DUF459 domain-containing protein</fullName>
    </submittedName>
</protein>
<dbReference type="InterPro" id="IPR036514">
    <property type="entry name" value="SGNH_hydro_sf"/>
</dbReference>
<name>A0A8J7RIZ3_9HYPH</name>
<evidence type="ECO:0000313" key="3">
    <source>
        <dbReference type="EMBL" id="MBP0439301.1"/>
    </source>
</evidence>
<evidence type="ECO:0000313" key="4">
    <source>
        <dbReference type="Proteomes" id="UP000666240"/>
    </source>
</evidence>
<keyword evidence="4" id="KW-1185">Reference proteome</keyword>
<feature type="signal peptide" evidence="2">
    <location>
        <begin position="1"/>
        <end position="31"/>
    </location>
</feature>
<evidence type="ECO:0000256" key="1">
    <source>
        <dbReference type="SAM" id="MobiDB-lite"/>
    </source>
</evidence>
<comment type="caution">
    <text evidence="3">The sequence shown here is derived from an EMBL/GenBank/DDBJ whole genome shotgun (WGS) entry which is preliminary data.</text>
</comment>
<reference evidence="3" key="1">
    <citation type="submission" date="2021-03" db="EMBL/GenBank/DDBJ databases">
        <title>Genome sequencing and assembly of Tianweitania sediminis.</title>
        <authorList>
            <person name="Chhetri G."/>
        </authorList>
    </citation>
    <scope>NUCLEOTIDE SEQUENCE</scope>
    <source>
        <strain evidence="3">Z8</strain>
    </source>
</reference>
<dbReference type="SUPFAM" id="SSF52266">
    <property type="entry name" value="SGNH hydrolase"/>
    <property type="match status" value="1"/>
</dbReference>
<dbReference type="CDD" id="cd01829">
    <property type="entry name" value="SGNH_hydrolase_peri2"/>
    <property type="match status" value="1"/>
</dbReference>
<feature type="region of interest" description="Disordered" evidence="1">
    <location>
        <begin position="354"/>
        <end position="417"/>
    </location>
</feature>
<evidence type="ECO:0000256" key="2">
    <source>
        <dbReference type="SAM" id="SignalP"/>
    </source>
</evidence>
<feature type="chain" id="PRO_5035177876" evidence="2">
    <location>
        <begin position="32"/>
        <end position="417"/>
    </location>
</feature>
<feature type="region of interest" description="Disordered" evidence="1">
    <location>
        <begin position="54"/>
        <end position="99"/>
    </location>
</feature>
<dbReference type="Proteomes" id="UP000666240">
    <property type="component" value="Unassembled WGS sequence"/>
</dbReference>